<dbReference type="AlphaFoldDB" id="A0A2U2N9A0"/>
<proteinExistence type="predicted"/>
<dbReference type="EMBL" id="QFFM01000012">
    <property type="protein sequence ID" value="PWG65662.1"/>
    <property type="molecule type" value="Genomic_DNA"/>
</dbReference>
<keyword evidence="3" id="KW-1185">Reference proteome</keyword>
<feature type="region of interest" description="Disordered" evidence="1">
    <location>
        <begin position="1"/>
        <end position="37"/>
    </location>
</feature>
<evidence type="ECO:0000313" key="3">
    <source>
        <dbReference type="Proteomes" id="UP000245876"/>
    </source>
</evidence>
<accession>A0A2U2N9A0</accession>
<dbReference type="RefSeq" id="WP_109057131.1">
    <property type="nucleotide sequence ID" value="NZ_QFFM01000012.1"/>
</dbReference>
<dbReference type="Proteomes" id="UP000245876">
    <property type="component" value="Unassembled WGS sequence"/>
</dbReference>
<reference evidence="2 3" key="1">
    <citation type="journal article" date="2018" name="Int. J. Syst. Evol. Microbiol.">
        <title>Bifidobacterium callitrichidarum sp. nov. from the faeces of the emperor tamarin (Saguinus imperator).</title>
        <authorList>
            <person name="Modesto M."/>
            <person name="Michelini S."/>
            <person name="Sansosti M.C."/>
            <person name="De Filippo C."/>
            <person name="Cavalieri D."/>
            <person name="Qvirist L."/>
            <person name="Andlid T."/>
            <person name="Spiezio C."/>
            <person name="Sandri C."/>
            <person name="Pascarelli S."/>
            <person name="Sgorbati B."/>
            <person name="Mattarelli P."/>
        </authorList>
    </citation>
    <scope>NUCLEOTIDE SEQUENCE [LARGE SCALE GENOMIC DNA]</scope>
    <source>
        <strain evidence="2 3">TRI 5</strain>
    </source>
</reference>
<organism evidence="2 3">
    <name type="scientific">Bifidobacterium callitrichidarum</name>
    <dbReference type="NCBI Taxonomy" id="2052941"/>
    <lineage>
        <taxon>Bacteria</taxon>
        <taxon>Bacillati</taxon>
        <taxon>Actinomycetota</taxon>
        <taxon>Actinomycetes</taxon>
        <taxon>Bifidobacteriales</taxon>
        <taxon>Bifidobacteriaceae</taxon>
        <taxon>Bifidobacterium</taxon>
    </lineage>
</organism>
<feature type="compositionally biased region" description="Basic and acidic residues" evidence="1">
    <location>
        <begin position="1"/>
        <end position="22"/>
    </location>
</feature>
<evidence type="ECO:0000313" key="2">
    <source>
        <dbReference type="EMBL" id="PWG65662.1"/>
    </source>
</evidence>
<sequence length="521" mass="60121">MVNQQFEKEHPRRTDGTFRDKNGNLPGQLPDEETGFDEEERLSTLLEERLPLDFNRRMKVPTLDPDDDSVKARTKLGRYLYNSLDENADREALADETVYDLWPGVVRYDGDDSDVALHMRLDEEKTGSQDIAYELPDGRYLFVNLGPHKAAVNKFNYRFRKSGRDLDTTNLADMLATREIVNGMDELGPNPSDTIRTILDDNRKSWSHYKLNIKGMPNADQTIAVIEKKTGIKLDSPSDDLDEAKQWWAHAKSIVDKYEEDNKDRPYDEMRIIQTTVERAIPQLDMVGPAKSFRNSVSNILNTEGNVRANRDWQKKQSSETNATVFMDKKNQDPAHVEAGRTSPFARDFGHIEIDNDVDLERFKSLGSEYSKYKHLLPAQTETANLRFRYTGRHNATGVYHPGFVNIAVDPRHPASFTHEYFHHMDFTKSDHELSLDPDFKPILDHYRATVDREQMTGTNPDRYLAPTEVFARCAETWMSRHGGDGSSFLESKETYQTRFDYAPFKGEEERIDRLFGRLFN</sequence>
<protein>
    <submittedName>
        <fullName evidence="2">Uncharacterized protein</fullName>
    </submittedName>
</protein>
<gene>
    <name evidence="2" type="ORF">DF196_06940</name>
</gene>
<name>A0A2U2N9A0_9BIFI</name>
<evidence type="ECO:0000256" key="1">
    <source>
        <dbReference type="SAM" id="MobiDB-lite"/>
    </source>
</evidence>
<dbReference type="OrthoDB" id="5197147at2"/>
<comment type="caution">
    <text evidence="2">The sequence shown here is derived from an EMBL/GenBank/DDBJ whole genome shotgun (WGS) entry which is preliminary data.</text>
</comment>